<keyword evidence="1" id="KW-0812">Transmembrane</keyword>
<feature type="transmembrane region" description="Helical" evidence="1">
    <location>
        <begin position="108"/>
        <end position="127"/>
    </location>
</feature>
<dbReference type="OrthoDB" id="1164913at2"/>
<organism evidence="2 3">
    <name type="scientific">Rufibacter tibetensis</name>
    <dbReference type="NCBI Taxonomy" id="512763"/>
    <lineage>
        <taxon>Bacteria</taxon>
        <taxon>Pseudomonadati</taxon>
        <taxon>Bacteroidota</taxon>
        <taxon>Cytophagia</taxon>
        <taxon>Cytophagales</taxon>
        <taxon>Hymenobacteraceae</taxon>
        <taxon>Rufibacter</taxon>
    </lineage>
</organism>
<evidence type="ECO:0000256" key="1">
    <source>
        <dbReference type="SAM" id="Phobius"/>
    </source>
</evidence>
<keyword evidence="3" id="KW-1185">Reference proteome</keyword>
<accession>A0A0P0CGT6</accession>
<dbReference type="AlphaFoldDB" id="A0A0P0CGT6"/>
<dbReference type="PATRIC" id="fig|512763.3.peg.903"/>
<dbReference type="RefSeq" id="WP_062542667.1">
    <property type="nucleotide sequence ID" value="NZ_CP012643.1"/>
</dbReference>
<keyword evidence="1" id="KW-1133">Transmembrane helix</keyword>
<dbReference type="Proteomes" id="UP000061382">
    <property type="component" value="Chromosome"/>
</dbReference>
<dbReference type="EMBL" id="CP012643">
    <property type="protein sequence ID" value="ALI98310.1"/>
    <property type="molecule type" value="Genomic_DNA"/>
</dbReference>
<dbReference type="STRING" id="512763.DC20_04070"/>
<name>A0A0P0CGT6_9BACT</name>
<keyword evidence="1" id="KW-0472">Membrane</keyword>
<evidence type="ECO:0000313" key="3">
    <source>
        <dbReference type="Proteomes" id="UP000061382"/>
    </source>
</evidence>
<sequence>MEFNPPIKERETEDLLEIVCFPNSWQLEAVEQAKTELNKRGISLEEQLQWLEKYNWYLKVELRGEKRKRALMRYNPVELILMFFQLPGTILWDWNLKREGYLRMHKQWLRVIALSLFFYACIFLSIFTQKSKSDEAWLKEIQEQDISEWEKSYYGEVRDSTIKKKDSR</sequence>
<reference evidence="2 3" key="1">
    <citation type="submission" date="2015-08" db="EMBL/GenBank/DDBJ databases">
        <title>Complete genome sequence of Rufibacter tibetensis strain 1351t, a radiation-resistant bacterium from tibet plateau.</title>
        <authorList>
            <person name="Dai J."/>
        </authorList>
    </citation>
    <scope>NUCLEOTIDE SEQUENCE [LARGE SCALE GENOMIC DNA]</scope>
    <source>
        <strain evidence="2 3">1351</strain>
    </source>
</reference>
<dbReference type="KEGG" id="rti:DC20_04070"/>
<feature type="transmembrane region" description="Helical" evidence="1">
    <location>
        <begin position="76"/>
        <end position="96"/>
    </location>
</feature>
<protein>
    <submittedName>
        <fullName evidence="2">Uncharacterized protein</fullName>
    </submittedName>
</protein>
<gene>
    <name evidence="2" type="ORF">DC20_04070</name>
</gene>
<evidence type="ECO:0000313" key="2">
    <source>
        <dbReference type="EMBL" id="ALI98310.1"/>
    </source>
</evidence>
<proteinExistence type="predicted"/>